<dbReference type="PANTHER" id="PTHR11902">
    <property type="entry name" value="ENOLASE"/>
    <property type="match status" value="1"/>
</dbReference>
<comment type="caution">
    <text evidence="2">The sequence shown here is derived from an EMBL/GenBank/DDBJ whole genome shotgun (WGS) entry which is preliminary data.</text>
</comment>
<accession>A0A6B0SDG6</accession>
<organism evidence="2 3">
    <name type="scientific">Bos mutus</name>
    <name type="common">wild yak</name>
    <dbReference type="NCBI Taxonomy" id="72004"/>
    <lineage>
        <taxon>Eukaryota</taxon>
        <taxon>Metazoa</taxon>
        <taxon>Chordata</taxon>
        <taxon>Craniata</taxon>
        <taxon>Vertebrata</taxon>
        <taxon>Euteleostomi</taxon>
        <taxon>Mammalia</taxon>
        <taxon>Eutheria</taxon>
        <taxon>Laurasiatheria</taxon>
        <taxon>Artiodactyla</taxon>
        <taxon>Ruminantia</taxon>
        <taxon>Pecora</taxon>
        <taxon>Bovidae</taxon>
        <taxon>Bovinae</taxon>
        <taxon>Bos</taxon>
    </lineage>
</organism>
<dbReference type="InterPro" id="IPR020811">
    <property type="entry name" value="Enolase_N"/>
</dbReference>
<dbReference type="EMBL" id="VBQZ03004591">
    <property type="protein sequence ID" value="MXQ99960.1"/>
    <property type="molecule type" value="Genomic_DNA"/>
</dbReference>
<dbReference type="GO" id="GO:0006096">
    <property type="term" value="P:glycolytic process"/>
    <property type="evidence" value="ECO:0007669"/>
    <property type="project" value="InterPro"/>
</dbReference>
<evidence type="ECO:0000313" key="2">
    <source>
        <dbReference type="EMBL" id="MXQ99960.1"/>
    </source>
</evidence>
<dbReference type="GO" id="GO:0000015">
    <property type="term" value="C:phosphopyruvate hydratase complex"/>
    <property type="evidence" value="ECO:0007669"/>
    <property type="project" value="InterPro"/>
</dbReference>
<reference evidence="2" key="1">
    <citation type="submission" date="2019-10" db="EMBL/GenBank/DDBJ databases">
        <title>The sequence and de novo assembly of the wild yak genome.</title>
        <authorList>
            <person name="Liu Y."/>
        </authorList>
    </citation>
    <scope>NUCLEOTIDE SEQUENCE [LARGE SCALE GENOMIC DNA]</scope>
    <source>
        <strain evidence="2">WY2019</strain>
    </source>
</reference>
<gene>
    <name evidence="2" type="ORF">E5288_WYG014351</name>
</gene>
<evidence type="ECO:0000313" key="3">
    <source>
        <dbReference type="Proteomes" id="UP000322234"/>
    </source>
</evidence>
<dbReference type="GO" id="GO:0004634">
    <property type="term" value="F:phosphopyruvate hydratase activity"/>
    <property type="evidence" value="ECO:0007669"/>
    <property type="project" value="InterPro"/>
</dbReference>
<dbReference type="SUPFAM" id="SSF54826">
    <property type="entry name" value="Enolase N-terminal domain-like"/>
    <property type="match status" value="1"/>
</dbReference>
<proteinExistence type="predicted"/>
<dbReference type="Gene3D" id="3.30.390.10">
    <property type="entry name" value="Enolase-like, N-terminal domain"/>
    <property type="match status" value="1"/>
</dbReference>
<sequence length="66" mass="7301">MELKKLDNLMLNLDETEDKSKFVGKAMLDVPLAMCKAGAAEQELPLHHHIAQLAKNSDLFLPVPST</sequence>
<dbReference type="InterPro" id="IPR029017">
    <property type="entry name" value="Enolase-like_N"/>
</dbReference>
<protein>
    <recommendedName>
        <fullName evidence="1">Enolase N-terminal domain-containing protein</fullName>
    </recommendedName>
</protein>
<dbReference type="AlphaFoldDB" id="A0A6B0SDG6"/>
<feature type="domain" description="Enolase N-terminal" evidence="1">
    <location>
        <begin position="3"/>
        <end position="50"/>
    </location>
</feature>
<dbReference type="Proteomes" id="UP000322234">
    <property type="component" value="Unassembled WGS sequence"/>
</dbReference>
<dbReference type="GO" id="GO:0000287">
    <property type="term" value="F:magnesium ion binding"/>
    <property type="evidence" value="ECO:0007669"/>
    <property type="project" value="InterPro"/>
</dbReference>
<dbReference type="InterPro" id="IPR000941">
    <property type="entry name" value="Enolase"/>
</dbReference>
<dbReference type="Pfam" id="PF03952">
    <property type="entry name" value="Enolase_N"/>
    <property type="match status" value="1"/>
</dbReference>
<dbReference type="PANTHER" id="PTHR11902:SF10">
    <property type="entry name" value="GAMMA-ENOLASE"/>
    <property type="match status" value="1"/>
</dbReference>
<name>A0A6B0SDG6_9CETA</name>
<keyword evidence="3" id="KW-1185">Reference proteome</keyword>
<evidence type="ECO:0000259" key="1">
    <source>
        <dbReference type="Pfam" id="PF03952"/>
    </source>
</evidence>